<sequence length="409" mass="45744">MASLPFSAPPHEVTASANLTPSTISIPEPEVERLKTLLNLSSIPQPNVWNSRDDGSFGLPRNVLSELVNYWGNEYDWRKWESTLNSVPQFNVNVADDDSKEYKINFFALFSKNPSAIPILFLHGWPGSVVEYLPILLKLQSQYDAESLPYHIIVPHHVGYPFSDAPPLDKEFSHLDNARLMSKMMHALGFNKSGYIAQGGDLGGWMAPVVANLDPACKLVHMNMLNVSPPDGEDVEAGMKEGRYTADEVAGFTRGAEFQKTGTAFIHLDGTKPATAGYIVGSNPVALLAWVGDKMIKWSDTTPDRDLILTNLALYWFSGCYPTSLYVHRTAFANPESLMNSWKSLKVPLGYSSFKYDLATAPERWVKQTEQISWYRMNDKGGHFGALEEPDTLWKDVEDFIAEFWPKAT</sequence>
<dbReference type="AlphaFoldDB" id="A0A8H4X516"/>
<dbReference type="PIRSF" id="PIRSF001112">
    <property type="entry name" value="Epoxide_hydrolase"/>
    <property type="match status" value="1"/>
</dbReference>
<dbReference type="InterPro" id="IPR000639">
    <property type="entry name" value="Epox_hydrolase-like"/>
</dbReference>
<accession>A0A8H4X516</accession>
<gene>
    <name evidence="4" type="ORF">FSARC_10226</name>
</gene>
<reference evidence="4" key="1">
    <citation type="journal article" date="2020" name="BMC Genomics">
        <title>Correction to: Identification and distribution of gene clusters required for synthesis of sphingolipid metabolism inhibitors in diverse species of the filamentous fungus Fusarium.</title>
        <authorList>
            <person name="Kim H.S."/>
            <person name="Lohmar J.M."/>
            <person name="Busman M."/>
            <person name="Brown D.W."/>
            <person name="Naumann T.A."/>
            <person name="Divon H.H."/>
            <person name="Lysoe E."/>
            <person name="Uhlig S."/>
            <person name="Proctor R.H."/>
        </authorList>
    </citation>
    <scope>NUCLEOTIDE SEQUENCE</scope>
    <source>
        <strain evidence="4">NRRL 20472</strain>
    </source>
</reference>
<dbReference type="GO" id="GO:0097176">
    <property type="term" value="P:epoxide metabolic process"/>
    <property type="evidence" value="ECO:0007669"/>
    <property type="project" value="TreeGrafter"/>
</dbReference>
<dbReference type="Gene3D" id="3.40.50.1820">
    <property type="entry name" value="alpha/beta hydrolase"/>
    <property type="match status" value="1"/>
</dbReference>
<keyword evidence="5" id="KW-1185">Reference proteome</keyword>
<organism evidence="4 5">
    <name type="scientific">Fusarium sarcochroum</name>
    <dbReference type="NCBI Taxonomy" id="1208366"/>
    <lineage>
        <taxon>Eukaryota</taxon>
        <taxon>Fungi</taxon>
        <taxon>Dikarya</taxon>
        <taxon>Ascomycota</taxon>
        <taxon>Pezizomycotina</taxon>
        <taxon>Sordariomycetes</taxon>
        <taxon>Hypocreomycetidae</taxon>
        <taxon>Hypocreales</taxon>
        <taxon>Nectriaceae</taxon>
        <taxon>Fusarium</taxon>
        <taxon>Fusarium lateritium species complex</taxon>
    </lineage>
</organism>
<dbReference type="SUPFAM" id="SSF53474">
    <property type="entry name" value="alpha/beta-Hydrolases"/>
    <property type="match status" value="1"/>
</dbReference>
<dbReference type="Proteomes" id="UP000622797">
    <property type="component" value="Unassembled WGS sequence"/>
</dbReference>
<keyword evidence="2" id="KW-0378">Hydrolase</keyword>
<dbReference type="OrthoDB" id="7130006at2759"/>
<dbReference type="InterPro" id="IPR016292">
    <property type="entry name" value="Epoxide_hydrolase"/>
</dbReference>
<evidence type="ECO:0000313" key="5">
    <source>
        <dbReference type="Proteomes" id="UP000622797"/>
    </source>
</evidence>
<reference evidence="4" key="2">
    <citation type="submission" date="2020-05" db="EMBL/GenBank/DDBJ databases">
        <authorList>
            <person name="Kim H.-S."/>
            <person name="Proctor R.H."/>
            <person name="Brown D.W."/>
        </authorList>
    </citation>
    <scope>NUCLEOTIDE SEQUENCE</scope>
    <source>
        <strain evidence="4">NRRL 20472</strain>
    </source>
</reference>
<dbReference type="PANTHER" id="PTHR21661">
    <property type="entry name" value="EPOXIDE HYDROLASE 1-RELATED"/>
    <property type="match status" value="1"/>
</dbReference>
<evidence type="ECO:0000259" key="3">
    <source>
        <dbReference type="Pfam" id="PF06441"/>
    </source>
</evidence>
<dbReference type="InterPro" id="IPR010497">
    <property type="entry name" value="Epoxide_hydro_N"/>
</dbReference>
<dbReference type="EMBL" id="JABEXW010000612">
    <property type="protein sequence ID" value="KAF4961279.1"/>
    <property type="molecule type" value="Genomic_DNA"/>
</dbReference>
<evidence type="ECO:0000256" key="2">
    <source>
        <dbReference type="ARBA" id="ARBA00022801"/>
    </source>
</evidence>
<protein>
    <recommendedName>
        <fullName evidence="3">Epoxide hydrolase N-terminal domain-containing protein</fullName>
    </recommendedName>
</protein>
<dbReference type="PRINTS" id="PR00412">
    <property type="entry name" value="EPOXHYDRLASE"/>
</dbReference>
<evidence type="ECO:0000256" key="1">
    <source>
        <dbReference type="ARBA" id="ARBA00010088"/>
    </source>
</evidence>
<evidence type="ECO:0000313" key="4">
    <source>
        <dbReference type="EMBL" id="KAF4961279.1"/>
    </source>
</evidence>
<dbReference type="InterPro" id="IPR029058">
    <property type="entry name" value="AB_hydrolase_fold"/>
</dbReference>
<feature type="domain" description="Epoxide hydrolase N-terminal" evidence="3">
    <location>
        <begin position="20"/>
        <end position="132"/>
    </location>
</feature>
<proteinExistence type="inferred from homology"/>
<dbReference type="GO" id="GO:0004301">
    <property type="term" value="F:epoxide hydrolase activity"/>
    <property type="evidence" value="ECO:0007669"/>
    <property type="project" value="TreeGrafter"/>
</dbReference>
<dbReference type="PANTHER" id="PTHR21661:SF39">
    <property type="entry name" value="HYDROLASE, PUTATIVE (AFU_ORTHOLOGUE AFUA_3G08960)-RELATED"/>
    <property type="match status" value="1"/>
</dbReference>
<comment type="similarity">
    <text evidence="1">Belongs to the peptidase S33 family.</text>
</comment>
<dbReference type="Pfam" id="PF06441">
    <property type="entry name" value="EHN"/>
    <property type="match status" value="1"/>
</dbReference>
<comment type="caution">
    <text evidence="4">The sequence shown here is derived from an EMBL/GenBank/DDBJ whole genome shotgun (WGS) entry which is preliminary data.</text>
</comment>
<name>A0A8H4X516_9HYPO</name>